<protein>
    <recommendedName>
        <fullName evidence="1">Initiator binding domain-containing protein</fullName>
    </recommendedName>
</protein>
<keyword evidence="3" id="KW-1185">Reference proteome</keyword>
<comment type="caution">
    <text evidence="2">The sequence shown here is derived from an EMBL/GenBank/DDBJ whole genome shotgun (WGS) entry which is preliminary data.</text>
</comment>
<gene>
    <name evidence="2" type="ORF">TRFO_30811</name>
</gene>
<dbReference type="Gene3D" id="1.10.10.10">
    <property type="entry name" value="Winged helix-like DNA-binding domain superfamily/Winged helix DNA-binding domain"/>
    <property type="match status" value="1"/>
</dbReference>
<dbReference type="GeneID" id="94842263"/>
<feature type="domain" description="Initiator binding" evidence="1">
    <location>
        <begin position="260"/>
        <end position="350"/>
    </location>
</feature>
<dbReference type="Proteomes" id="UP000179807">
    <property type="component" value="Unassembled WGS sequence"/>
</dbReference>
<dbReference type="InterPro" id="IPR018845">
    <property type="entry name" value="Initiator-bd"/>
</dbReference>
<dbReference type="InterPro" id="IPR036388">
    <property type="entry name" value="WH-like_DNA-bd_sf"/>
</dbReference>
<dbReference type="OrthoDB" id="10436355at2759"/>
<evidence type="ECO:0000259" key="1">
    <source>
        <dbReference type="Pfam" id="PF10416"/>
    </source>
</evidence>
<evidence type="ECO:0000313" key="3">
    <source>
        <dbReference type="Proteomes" id="UP000179807"/>
    </source>
</evidence>
<name>A0A1J4JSY9_9EUKA</name>
<dbReference type="VEuPathDB" id="TrichDB:TRFO_30811"/>
<reference evidence="2" key="1">
    <citation type="submission" date="2016-10" db="EMBL/GenBank/DDBJ databases">
        <authorList>
            <person name="Benchimol M."/>
            <person name="Almeida L.G."/>
            <person name="Vasconcelos A.T."/>
            <person name="Perreira-Neves A."/>
            <person name="Rosa I.A."/>
            <person name="Tasca T."/>
            <person name="Bogo M.R."/>
            <person name="de Souza W."/>
        </authorList>
    </citation>
    <scope>NUCLEOTIDE SEQUENCE [LARGE SCALE GENOMIC DNA]</scope>
    <source>
        <strain evidence="2">K</strain>
    </source>
</reference>
<dbReference type="EMBL" id="MLAK01000878">
    <property type="protein sequence ID" value="OHT02187.1"/>
    <property type="molecule type" value="Genomic_DNA"/>
</dbReference>
<accession>A0A1J4JSY9</accession>
<proteinExistence type="predicted"/>
<dbReference type="Pfam" id="PF10416">
    <property type="entry name" value="IBD"/>
    <property type="match status" value="1"/>
</dbReference>
<sequence length="400" mass="45503">MNNEFNFNSDNDDSFWKLNSPSSDQFDTYKFDFSSQPMDSFLEPDFSLDNNSPNFAEEIELSTIASPPTASNNSPIMSNFDQTAPIPPQFPSTNFHSNISNFNNMNPSMNGMNGMFGMNGMNMMNGIGNMGSINQMNINHQPNIPNMNNVTINPNVHMQKSNTQDALPTSTHRRTPSTPSSFAFPFNMMALQAIQQQQQAHELPLVQSRNRKMNSQPLPSIQDLTSSADSEFLSVCKDPDIKFNPHKLGFIPQKFWPDRDYTFGELVTDFFQRKNNANSRFYHKLYNALKISENDPFYAEYLGIEWITEKVLKVDKKKFARLLGIKTIDGSLFHQQGNFPSHGFFELGTNDALSYVSQSDLEDVDYENVRLLVHQAGVFVRGCTEDAIEGCRWVSSRKRH</sequence>
<organism evidence="2 3">
    <name type="scientific">Tritrichomonas foetus</name>
    <dbReference type="NCBI Taxonomy" id="1144522"/>
    <lineage>
        <taxon>Eukaryota</taxon>
        <taxon>Metamonada</taxon>
        <taxon>Parabasalia</taxon>
        <taxon>Tritrichomonadida</taxon>
        <taxon>Tritrichomonadidae</taxon>
        <taxon>Tritrichomonas</taxon>
    </lineage>
</organism>
<dbReference type="AlphaFoldDB" id="A0A1J4JSY9"/>
<dbReference type="RefSeq" id="XP_068355323.1">
    <property type="nucleotide sequence ID" value="XM_068507559.1"/>
</dbReference>
<evidence type="ECO:0000313" key="2">
    <source>
        <dbReference type="EMBL" id="OHT02187.1"/>
    </source>
</evidence>